<dbReference type="EMBL" id="UXUI01007288">
    <property type="protein sequence ID" value="VDD86782.1"/>
    <property type="molecule type" value="Genomic_DNA"/>
</dbReference>
<dbReference type="OrthoDB" id="5951731at2759"/>
<dbReference type="STRING" id="51028.A0A0N4UXF8"/>
<reference evidence="5 6" key="2">
    <citation type="submission" date="2018-10" db="EMBL/GenBank/DDBJ databases">
        <authorList>
            <consortium name="Pathogen Informatics"/>
        </authorList>
    </citation>
    <scope>NUCLEOTIDE SEQUENCE [LARGE SCALE GENOMIC DNA]</scope>
</reference>
<feature type="region of interest" description="Disordered" evidence="3">
    <location>
        <begin position="694"/>
        <end position="717"/>
    </location>
</feature>
<evidence type="ECO:0000313" key="5">
    <source>
        <dbReference type="EMBL" id="VDD86782.1"/>
    </source>
</evidence>
<dbReference type="Pfam" id="PF08516">
    <property type="entry name" value="ADAM_CR"/>
    <property type="match status" value="1"/>
</dbReference>
<dbReference type="FunFam" id="4.10.70.10:FF:000001">
    <property type="entry name" value="Disintegrin and metalloproteinase domain-containing protein 22"/>
    <property type="match status" value="1"/>
</dbReference>
<dbReference type="PANTHER" id="PTHR11905:SF248">
    <property type="entry name" value="DISINTEGRIN AND METALLOPROTEINASE DOMAIN-CONTAINING PROTEIN UNC-71"/>
    <property type="match status" value="1"/>
</dbReference>
<dbReference type="SMART" id="SM00050">
    <property type="entry name" value="DISIN"/>
    <property type="match status" value="1"/>
</dbReference>
<dbReference type="InterPro" id="IPR001762">
    <property type="entry name" value="Disintegrin_dom"/>
</dbReference>
<gene>
    <name evidence="5" type="ORF">EVEC_LOCUS1925</name>
</gene>
<dbReference type="Gene3D" id="4.10.70.10">
    <property type="entry name" value="Disintegrin domain"/>
    <property type="match status" value="1"/>
</dbReference>
<dbReference type="AlphaFoldDB" id="A0A0N4UXF8"/>
<reference evidence="7" key="1">
    <citation type="submission" date="2017-02" db="UniProtKB">
        <authorList>
            <consortium name="WormBaseParasite"/>
        </authorList>
    </citation>
    <scope>IDENTIFICATION</scope>
</reference>
<dbReference type="InterPro" id="IPR036436">
    <property type="entry name" value="Disintegrin_dom_sf"/>
</dbReference>
<evidence type="ECO:0000256" key="3">
    <source>
        <dbReference type="SAM" id="MobiDB-lite"/>
    </source>
</evidence>
<proteinExistence type="predicted"/>
<dbReference type="PANTHER" id="PTHR11905">
    <property type="entry name" value="ADAM A DISINTEGRIN AND METALLOPROTEASE DOMAIN"/>
    <property type="match status" value="1"/>
</dbReference>
<dbReference type="GO" id="GO:0006509">
    <property type="term" value="P:membrane protein ectodomain proteolysis"/>
    <property type="evidence" value="ECO:0007669"/>
    <property type="project" value="TreeGrafter"/>
</dbReference>
<dbReference type="WBParaSite" id="EVEC_0000221701-mRNA-1">
    <property type="protein sequence ID" value="EVEC_0000221701-mRNA-1"/>
    <property type="gene ID" value="EVEC_0000221701"/>
</dbReference>
<dbReference type="SMART" id="SM00608">
    <property type="entry name" value="ACR"/>
    <property type="match status" value="1"/>
</dbReference>
<evidence type="ECO:0000313" key="6">
    <source>
        <dbReference type="Proteomes" id="UP000274131"/>
    </source>
</evidence>
<feature type="region of interest" description="Disordered" evidence="3">
    <location>
        <begin position="492"/>
        <end position="516"/>
    </location>
</feature>
<protein>
    <submittedName>
        <fullName evidence="7">Disintegrin domain-containing protein</fullName>
    </submittedName>
</protein>
<accession>A0A0N4UXF8</accession>
<feature type="disulfide bond" evidence="2">
    <location>
        <begin position="117"/>
        <end position="137"/>
    </location>
</feature>
<dbReference type="InterPro" id="IPR006586">
    <property type="entry name" value="ADAM_Cys-rich"/>
</dbReference>
<name>A0A0N4UXF8_ENTVE</name>
<evidence type="ECO:0000256" key="2">
    <source>
        <dbReference type="PROSITE-ProRule" id="PRU00068"/>
    </source>
</evidence>
<dbReference type="SUPFAM" id="SSF57552">
    <property type="entry name" value="Blood coagulation inhibitor (disintegrin)"/>
    <property type="match status" value="1"/>
</dbReference>
<sequence length="745" mass="81776">MAVSAYVYNVSMIELIGKVRNSSFTWKMSQCSIDQLHNNLKLGHLQCLLNKPRQESSLQLCGNGVVDKGEECDCGSRESCMDECCDPLTCTLRSEAQCASHQICCKQCKVLSKGYICRAKRSSCDVEEKCDGEKGDCPPDGYLVDGTHCGINGQCWKGNCSDNESRCKALWGSNASVAEDRCFERNEMGIEDGNCGVEADNRFRKCSPEDARCGLLHCQGGSSAPLQKNFDSYTAQFHYDGRTVNQSMVGMVADGSSCGMRKVCFEGRCLLLDDVSQPVLCPTTNVALPCSGHGRILSQWNSTLEFSTPELLLEMCSEVSNCQKTTAASQVFSAVTSVITDTHFPSLCEKAGFLFVMCIYVQHCTTSLTCICFTGWGGTACNIRLSTPANVLSTTTTVDEEFVPPLAAGRTLNTTTLLAILLFVGIVLLMLRRSGNELLDGPLDEKMNESIPENADRIIKFGNMPSYREEKRKRKKNKRVYDALHRINEASDERDSVSLKSRESGGKGSAVGSTNGSAVGCPEPVVGFGVEDNRVFNRIVNGSTSSILKNGNANRRLLNEGEIYSRSPCSEILGSPSRYTAVGRNGVRYDKNRSGYATDTELGASPYAPHYVETLSMTRVDISPTLSDGSVTRLAPTPLKLNNIGMLLKQLRYNDTMASEAELSTVEADNLDHIEPDPNIETSRGFEVREPVKLRKNESWSEGEKPKDSDYRSESRIKQLPLKSIQAGEVEQNPSLFSDSFRLEL</sequence>
<evidence type="ECO:0000259" key="4">
    <source>
        <dbReference type="PROSITE" id="PS50214"/>
    </source>
</evidence>
<organism evidence="7">
    <name type="scientific">Enterobius vermicularis</name>
    <name type="common">Human pinworm</name>
    <dbReference type="NCBI Taxonomy" id="51028"/>
    <lineage>
        <taxon>Eukaryota</taxon>
        <taxon>Metazoa</taxon>
        <taxon>Ecdysozoa</taxon>
        <taxon>Nematoda</taxon>
        <taxon>Chromadorea</taxon>
        <taxon>Rhabditida</taxon>
        <taxon>Spirurina</taxon>
        <taxon>Oxyuridomorpha</taxon>
        <taxon>Oxyuroidea</taxon>
        <taxon>Oxyuridae</taxon>
        <taxon>Enterobius</taxon>
    </lineage>
</organism>
<dbReference type="Proteomes" id="UP000274131">
    <property type="component" value="Unassembled WGS sequence"/>
</dbReference>
<dbReference type="PROSITE" id="PS50214">
    <property type="entry name" value="DISINTEGRIN_2"/>
    <property type="match status" value="1"/>
</dbReference>
<keyword evidence="6" id="KW-1185">Reference proteome</keyword>
<dbReference type="Pfam" id="PF00200">
    <property type="entry name" value="Disintegrin"/>
    <property type="match status" value="1"/>
</dbReference>
<evidence type="ECO:0000256" key="1">
    <source>
        <dbReference type="ARBA" id="ARBA00023157"/>
    </source>
</evidence>
<keyword evidence="1 2" id="KW-1015">Disulfide bond</keyword>
<feature type="compositionally biased region" description="Basic and acidic residues" evidence="3">
    <location>
        <begin position="492"/>
        <end position="505"/>
    </location>
</feature>
<evidence type="ECO:0000313" key="7">
    <source>
        <dbReference type="WBParaSite" id="EVEC_0000221701-mRNA-1"/>
    </source>
</evidence>
<feature type="domain" description="Disintegrin" evidence="4">
    <location>
        <begin position="58"/>
        <end position="145"/>
    </location>
</feature>